<dbReference type="InterPro" id="IPR007387">
    <property type="entry name" value="TRAP_DctQ"/>
</dbReference>
<evidence type="ECO:0000256" key="7">
    <source>
        <dbReference type="ARBA" id="ARBA00023136"/>
    </source>
</evidence>
<dbReference type="AlphaFoldDB" id="A0A2T4U3L4"/>
<keyword evidence="2" id="KW-0813">Transport</keyword>
<comment type="subcellular location">
    <subcellularLocation>
        <location evidence="1">Cell inner membrane</location>
        <topology evidence="1">Multi-pass membrane protein</topology>
    </subcellularLocation>
</comment>
<evidence type="ECO:0000256" key="9">
    <source>
        <dbReference type="SAM" id="Phobius"/>
    </source>
</evidence>
<dbReference type="PANTHER" id="PTHR35011">
    <property type="entry name" value="2,3-DIKETO-L-GULONATE TRAP TRANSPORTER SMALL PERMEASE PROTEIN YIAM"/>
    <property type="match status" value="1"/>
</dbReference>
<evidence type="ECO:0000313" key="11">
    <source>
        <dbReference type="EMBL" id="PTL38003.1"/>
    </source>
</evidence>
<feature type="transmembrane region" description="Helical" evidence="9">
    <location>
        <begin position="45"/>
        <end position="67"/>
    </location>
</feature>
<feature type="transmembrane region" description="Helical" evidence="9">
    <location>
        <begin position="130"/>
        <end position="153"/>
    </location>
</feature>
<name>A0A2T4U3L4_9BACI</name>
<dbReference type="Proteomes" id="UP000240509">
    <property type="component" value="Unassembled WGS sequence"/>
</dbReference>
<comment type="similarity">
    <text evidence="8">Belongs to the TRAP transporter small permease family.</text>
</comment>
<keyword evidence="12" id="KW-1185">Reference proteome</keyword>
<evidence type="ECO:0000256" key="5">
    <source>
        <dbReference type="ARBA" id="ARBA00022692"/>
    </source>
</evidence>
<accession>A0A2T4U3L4</accession>
<keyword evidence="5 9" id="KW-0812">Transmembrane</keyword>
<protein>
    <submittedName>
        <fullName evidence="11">TRAP transporter small permease</fullName>
    </submittedName>
</protein>
<dbReference type="GO" id="GO:0015740">
    <property type="term" value="P:C4-dicarboxylate transport"/>
    <property type="evidence" value="ECO:0007669"/>
    <property type="project" value="TreeGrafter"/>
</dbReference>
<dbReference type="Pfam" id="PF04290">
    <property type="entry name" value="DctQ"/>
    <property type="match status" value="1"/>
</dbReference>
<evidence type="ECO:0000256" key="1">
    <source>
        <dbReference type="ARBA" id="ARBA00004429"/>
    </source>
</evidence>
<evidence type="ECO:0000256" key="8">
    <source>
        <dbReference type="ARBA" id="ARBA00038436"/>
    </source>
</evidence>
<keyword evidence="3" id="KW-1003">Cell membrane</keyword>
<feature type="domain" description="Tripartite ATP-independent periplasmic transporters DctQ component" evidence="10">
    <location>
        <begin position="26"/>
        <end position="155"/>
    </location>
</feature>
<gene>
    <name evidence="11" type="ORF">C6Y45_13385</name>
</gene>
<evidence type="ECO:0000256" key="2">
    <source>
        <dbReference type="ARBA" id="ARBA00022448"/>
    </source>
</evidence>
<keyword evidence="7 9" id="KW-0472">Membrane</keyword>
<organism evidence="11 12">
    <name type="scientific">Alkalicoccus saliphilus</name>
    <dbReference type="NCBI Taxonomy" id="200989"/>
    <lineage>
        <taxon>Bacteria</taxon>
        <taxon>Bacillati</taxon>
        <taxon>Bacillota</taxon>
        <taxon>Bacilli</taxon>
        <taxon>Bacillales</taxon>
        <taxon>Bacillaceae</taxon>
        <taxon>Alkalicoccus</taxon>
    </lineage>
</organism>
<dbReference type="EMBL" id="PZJJ01000026">
    <property type="protein sequence ID" value="PTL38003.1"/>
    <property type="molecule type" value="Genomic_DNA"/>
</dbReference>
<reference evidence="11 12" key="1">
    <citation type="submission" date="2018-03" db="EMBL/GenBank/DDBJ databases">
        <title>Alkalicoccus saliphilus sp. nov., isolated from a mineral pool.</title>
        <authorList>
            <person name="Zhao B."/>
        </authorList>
    </citation>
    <scope>NUCLEOTIDE SEQUENCE [LARGE SCALE GENOMIC DNA]</scope>
    <source>
        <strain evidence="11 12">6AG</strain>
    </source>
</reference>
<keyword evidence="4" id="KW-0997">Cell inner membrane</keyword>
<evidence type="ECO:0000256" key="6">
    <source>
        <dbReference type="ARBA" id="ARBA00022989"/>
    </source>
</evidence>
<sequence length="162" mass="17718">MTLLKKVSDTIYSFERVLAIGLCTIMFLSLFLGVVFRYLLSSPLIWATELATFALVWVTFIGGSMGIKQHKAAAVTFLVDKLHGVMRKVLISIGFVIVVGFSVFMIYISISWLSSPNISVQTSTALGVPMLIPYVSVLIGFIFILIHSTLLLVEAAVQEGGQ</sequence>
<evidence type="ECO:0000256" key="4">
    <source>
        <dbReference type="ARBA" id="ARBA00022519"/>
    </source>
</evidence>
<proteinExistence type="inferred from homology"/>
<dbReference type="GO" id="GO:0022857">
    <property type="term" value="F:transmembrane transporter activity"/>
    <property type="evidence" value="ECO:0007669"/>
    <property type="project" value="TreeGrafter"/>
</dbReference>
<evidence type="ECO:0000256" key="3">
    <source>
        <dbReference type="ARBA" id="ARBA00022475"/>
    </source>
</evidence>
<comment type="caution">
    <text evidence="11">The sequence shown here is derived from an EMBL/GenBank/DDBJ whole genome shotgun (WGS) entry which is preliminary data.</text>
</comment>
<dbReference type="GO" id="GO:0005886">
    <property type="term" value="C:plasma membrane"/>
    <property type="evidence" value="ECO:0007669"/>
    <property type="project" value="UniProtKB-SubCell"/>
</dbReference>
<evidence type="ECO:0000313" key="12">
    <source>
        <dbReference type="Proteomes" id="UP000240509"/>
    </source>
</evidence>
<keyword evidence="6 9" id="KW-1133">Transmembrane helix</keyword>
<feature type="transmembrane region" description="Helical" evidence="9">
    <location>
        <begin position="20"/>
        <end position="39"/>
    </location>
</feature>
<dbReference type="PANTHER" id="PTHR35011:SF2">
    <property type="entry name" value="2,3-DIKETO-L-GULONATE TRAP TRANSPORTER SMALL PERMEASE PROTEIN YIAM"/>
    <property type="match status" value="1"/>
</dbReference>
<evidence type="ECO:0000259" key="10">
    <source>
        <dbReference type="Pfam" id="PF04290"/>
    </source>
</evidence>
<dbReference type="InterPro" id="IPR055348">
    <property type="entry name" value="DctQ"/>
</dbReference>
<feature type="transmembrane region" description="Helical" evidence="9">
    <location>
        <begin position="88"/>
        <end position="110"/>
    </location>
</feature>